<dbReference type="Proteomes" id="UP000299102">
    <property type="component" value="Unassembled WGS sequence"/>
</dbReference>
<gene>
    <name evidence="2" type="ORF">EVAR_102600_1</name>
</gene>
<organism evidence="2 3">
    <name type="scientific">Eumeta variegata</name>
    <name type="common">Bagworm moth</name>
    <name type="synonym">Eumeta japonica</name>
    <dbReference type="NCBI Taxonomy" id="151549"/>
    <lineage>
        <taxon>Eukaryota</taxon>
        <taxon>Metazoa</taxon>
        <taxon>Ecdysozoa</taxon>
        <taxon>Arthropoda</taxon>
        <taxon>Hexapoda</taxon>
        <taxon>Insecta</taxon>
        <taxon>Pterygota</taxon>
        <taxon>Neoptera</taxon>
        <taxon>Endopterygota</taxon>
        <taxon>Lepidoptera</taxon>
        <taxon>Glossata</taxon>
        <taxon>Ditrysia</taxon>
        <taxon>Tineoidea</taxon>
        <taxon>Psychidae</taxon>
        <taxon>Oiketicinae</taxon>
        <taxon>Eumeta</taxon>
    </lineage>
</organism>
<protein>
    <submittedName>
        <fullName evidence="2">Uncharacterized protein</fullName>
    </submittedName>
</protein>
<accession>A0A4C1TUP5</accession>
<keyword evidence="3" id="KW-1185">Reference proteome</keyword>
<evidence type="ECO:0000313" key="3">
    <source>
        <dbReference type="Proteomes" id="UP000299102"/>
    </source>
</evidence>
<comment type="caution">
    <text evidence="2">The sequence shown here is derived from an EMBL/GenBank/DDBJ whole genome shotgun (WGS) entry which is preliminary data.</text>
</comment>
<evidence type="ECO:0000256" key="1">
    <source>
        <dbReference type="SAM" id="MobiDB-lite"/>
    </source>
</evidence>
<dbReference type="AlphaFoldDB" id="A0A4C1TUP5"/>
<dbReference type="EMBL" id="BGZK01000090">
    <property type="protein sequence ID" value="GBP17742.1"/>
    <property type="molecule type" value="Genomic_DNA"/>
</dbReference>
<sequence>MPTLFKKNQKEKSHKNMETLYTTTTVLSEARADVIPKTIHENPKLVGTDDTTYVTYQKAAILNTCRTVKKFPHIKGSAAALRESQKEVGRGQRDRNVPKTHSTPSRRRDAPAPAARHGADGVRGSRTASGVAPLTCFWTFASVTTERSEPHDIGRRDTTYVDVLRPDCVAARAPANERSGPTVGSERSLLISKANVPDDVMPYSIIDKRHSIAQSADGRGVKKRVTSIHQGLRFTSHAHAHSRTPRTALGPERIVGASEPSVTDGRRRVNTGAYARLGFPLESRAHSAGLRHGARPTDEFDAVRSSVHSGKIEGGPDYKDLFARVKFYFWCDPPVKKPTSSSGITKIDTVLQTRTVREDLRIDSSTTHNIGAQTALKRRIRDCGAIAGRPRRRAAAPDTFPATESKTFNRTSILLDGSVMPNTAVAERATRHRRRRVPPIGQCVCCIPLNSDAIRFNGIPRRAPFRLLLSIERRLSRCATHRVHYCTRCVYEAGGGPVVGPSLASRKQPTAASISNANGTRCGFRRHRSRLICPERCRAVSCRTKKKESVTARAQTRVALHGEYSAHEGEKRIAHHSYVVLKTIILPCYAVVGSVGKRSAPPAAGGCDSVEFAV</sequence>
<feature type="compositionally biased region" description="Basic and acidic residues" evidence="1">
    <location>
        <begin position="83"/>
        <end position="97"/>
    </location>
</feature>
<name>A0A4C1TUP5_EUMVA</name>
<reference evidence="2 3" key="1">
    <citation type="journal article" date="2019" name="Commun. Biol.">
        <title>The bagworm genome reveals a unique fibroin gene that provides high tensile strength.</title>
        <authorList>
            <person name="Kono N."/>
            <person name="Nakamura H."/>
            <person name="Ohtoshi R."/>
            <person name="Tomita M."/>
            <person name="Numata K."/>
            <person name="Arakawa K."/>
        </authorList>
    </citation>
    <scope>NUCLEOTIDE SEQUENCE [LARGE SCALE GENOMIC DNA]</scope>
</reference>
<evidence type="ECO:0000313" key="2">
    <source>
        <dbReference type="EMBL" id="GBP17742.1"/>
    </source>
</evidence>
<proteinExistence type="predicted"/>
<feature type="region of interest" description="Disordered" evidence="1">
    <location>
        <begin position="79"/>
        <end position="127"/>
    </location>
</feature>